<dbReference type="EMBL" id="CP154622">
    <property type="protein sequence ID" value="XAM42130.1"/>
    <property type="molecule type" value="Genomic_DNA"/>
</dbReference>
<dbReference type="Proteomes" id="UP001477947">
    <property type="component" value="Chromosome"/>
</dbReference>
<dbReference type="Pfam" id="PF25753">
    <property type="entry name" value="SF0329"/>
    <property type="match status" value="1"/>
</dbReference>
<keyword evidence="2" id="KW-1185">Reference proteome</keyword>
<reference evidence="1 2" key="1">
    <citation type="submission" date="2024-04" db="EMBL/GenBank/DDBJ databases">
        <title>Isolation and characterization of novel acetogenic strains of the genera Terrisporobacter and Acetoanaerobium.</title>
        <authorList>
            <person name="Boeer T."/>
            <person name="Schueler M.A."/>
            <person name="Lueschen A."/>
            <person name="Eysell L."/>
            <person name="Droege J."/>
            <person name="Heinemann M."/>
            <person name="Engelhardt L."/>
            <person name="Basen M."/>
            <person name="Daniel R."/>
        </authorList>
    </citation>
    <scope>NUCLEOTIDE SEQUENCE [LARGE SCALE GENOMIC DNA]</scope>
    <source>
        <strain evidence="1 2">ELB</strain>
    </source>
</reference>
<accession>A0ABZ3FHS5</accession>
<dbReference type="RefSeq" id="WP_276631965.1">
    <property type="nucleotide sequence ID" value="NZ_CP154622.1"/>
</dbReference>
<proteinExistence type="predicted"/>
<protein>
    <submittedName>
        <fullName evidence="1">Uncharacterized protein</fullName>
    </submittedName>
</protein>
<evidence type="ECO:0000313" key="2">
    <source>
        <dbReference type="Proteomes" id="UP001477947"/>
    </source>
</evidence>
<name>A0ABZ3FHS5_9FIRM</name>
<sequence length="196" mass="23498">MGKSWSGLKKELEEEFLCESLRGRVHYFLTHYRYAHDDYGRFCVRVDKNEYAKANPFAYYVKGYYKLECRTKVELDVPDREWTGDEYLYEEENKVIEDKFIEMSINNGDFDICDVTEAIGEYKGLPIEKSIASENPIIRMFAIMDRRIGKRTLRKLADQVDIQPEWLQFFYKLRLDSEKINREKYSSEIVFKQQID</sequence>
<dbReference type="InterPro" id="IPR057955">
    <property type="entry name" value="SF0329-like"/>
</dbReference>
<organism evidence="1 2">
    <name type="scientific">Terrisporobacter petrolearius</name>
    <dbReference type="NCBI Taxonomy" id="1460447"/>
    <lineage>
        <taxon>Bacteria</taxon>
        <taxon>Bacillati</taxon>
        <taxon>Bacillota</taxon>
        <taxon>Clostridia</taxon>
        <taxon>Peptostreptococcales</taxon>
        <taxon>Peptostreptococcaceae</taxon>
        <taxon>Terrisporobacter</taxon>
    </lineage>
</organism>
<gene>
    <name evidence="1" type="ORF">TPELB_24430</name>
</gene>
<evidence type="ECO:0000313" key="1">
    <source>
        <dbReference type="EMBL" id="XAM42130.1"/>
    </source>
</evidence>